<dbReference type="InterPro" id="IPR007345">
    <property type="entry name" value="Polysacch_pyruvyl_Trfase"/>
</dbReference>
<dbReference type="Proteomes" id="UP000552241">
    <property type="component" value="Unassembled WGS sequence"/>
</dbReference>
<evidence type="ECO:0000259" key="1">
    <source>
        <dbReference type="Pfam" id="PF04230"/>
    </source>
</evidence>
<gene>
    <name evidence="2" type="ORF">HU137_01275</name>
</gene>
<reference evidence="2 3" key="1">
    <citation type="submission" date="2020-07" db="EMBL/GenBank/DDBJ databases">
        <title>Moheibacter lacus sp. nov., a member of the family Flavobacteriaceae isolated from freshwater lake sediment.</title>
        <authorList>
            <person name="Liu Y."/>
        </authorList>
    </citation>
    <scope>NUCLEOTIDE SEQUENCE [LARGE SCALE GENOMIC DNA]</scope>
    <source>
        <strain evidence="2 3">BDHS18</strain>
    </source>
</reference>
<protein>
    <submittedName>
        <fullName evidence="2">Polysaccharide pyruvyl transferase family protein</fullName>
    </submittedName>
</protein>
<comment type="caution">
    <text evidence="2">The sequence shown here is derived from an EMBL/GenBank/DDBJ whole genome shotgun (WGS) entry which is preliminary data.</text>
</comment>
<dbReference type="Pfam" id="PF04230">
    <property type="entry name" value="PS_pyruv_trans"/>
    <property type="match status" value="1"/>
</dbReference>
<proteinExistence type="predicted"/>
<sequence>MSIKIAFFSFADIDNFGDILFSHIFKMEMEKRIENPIIDFYSPSNYSVEGIDYIAYSKEKIAENAYDALIVFGGEVIHLFDERTWKPIYTKNNQILETELPSDIIFDWTDLVGPFKAWISVGVRPIEKEEHFLKIQKAIENLNYVSVRGNLSKKMLEGGNLQTNNSKIEITPDMGWLFPNLLDYTNTKGKFYKEYVPQEEYLIFQINNITIEEAKEIAQYLYQFQKEENIQVVLLPVIRPWEDYKYLKMIWDEFPDEFILLNNDLNILEIADTIVHSSLTLTSSLHANITALSAGIPAGIMNKWQGTKLQDLYGHQFRLHMLKHQLGEMPDLLSSLIEEKEEGTELLRNYSKFMKSSLNNLFDQLVNKISNHG</sequence>
<name>A0A838ZLI5_9FLAO</name>
<dbReference type="EMBL" id="JACDZE010000001">
    <property type="protein sequence ID" value="MBA5628396.1"/>
    <property type="molecule type" value="Genomic_DNA"/>
</dbReference>
<dbReference type="AlphaFoldDB" id="A0A838ZLI5"/>
<dbReference type="PANTHER" id="PTHR36836">
    <property type="entry name" value="COLANIC ACID BIOSYNTHESIS PROTEIN WCAK"/>
    <property type="match status" value="1"/>
</dbReference>
<evidence type="ECO:0000313" key="3">
    <source>
        <dbReference type="Proteomes" id="UP000552241"/>
    </source>
</evidence>
<dbReference type="PANTHER" id="PTHR36836:SF1">
    <property type="entry name" value="COLANIC ACID BIOSYNTHESIS PROTEIN WCAK"/>
    <property type="match status" value="1"/>
</dbReference>
<accession>A0A838ZLI5</accession>
<dbReference type="RefSeq" id="WP_182041997.1">
    <property type="nucleotide sequence ID" value="NZ_JACDZE010000001.1"/>
</dbReference>
<evidence type="ECO:0000313" key="2">
    <source>
        <dbReference type="EMBL" id="MBA5628396.1"/>
    </source>
</evidence>
<keyword evidence="2" id="KW-0808">Transferase</keyword>
<dbReference type="GO" id="GO:0016740">
    <property type="term" value="F:transferase activity"/>
    <property type="evidence" value="ECO:0007669"/>
    <property type="project" value="UniProtKB-KW"/>
</dbReference>
<feature type="domain" description="Polysaccharide pyruvyl transferase" evidence="1">
    <location>
        <begin position="15"/>
        <end position="298"/>
    </location>
</feature>
<organism evidence="2 3">
    <name type="scientific">Moheibacter lacus</name>
    <dbReference type="NCBI Taxonomy" id="2745851"/>
    <lineage>
        <taxon>Bacteria</taxon>
        <taxon>Pseudomonadati</taxon>
        <taxon>Bacteroidota</taxon>
        <taxon>Flavobacteriia</taxon>
        <taxon>Flavobacteriales</taxon>
        <taxon>Weeksellaceae</taxon>
        <taxon>Moheibacter</taxon>
    </lineage>
</organism>
<keyword evidence="3" id="KW-1185">Reference proteome</keyword>